<evidence type="ECO:0000256" key="6">
    <source>
        <dbReference type="ARBA" id="ARBA00023002"/>
    </source>
</evidence>
<dbReference type="GO" id="GO:0016705">
    <property type="term" value="F:oxidoreductase activity, acting on paired donors, with incorporation or reduction of molecular oxygen"/>
    <property type="evidence" value="ECO:0007669"/>
    <property type="project" value="InterPro"/>
</dbReference>
<dbReference type="GO" id="GO:0020037">
    <property type="term" value="F:heme binding"/>
    <property type="evidence" value="ECO:0007669"/>
    <property type="project" value="InterPro"/>
</dbReference>
<organism evidence="11 12">
    <name type="scientific">Galerina marginata (strain CBS 339.88)</name>
    <dbReference type="NCBI Taxonomy" id="685588"/>
    <lineage>
        <taxon>Eukaryota</taxon>
        <taxon>Fungi</taxon>
        <taxon>Dikarya</taxon>
        <taxon>Basidiomycota</taxon>
        <taxon>Agaricomycotina</taxon>
        <taxon>Agaricomycetes</taxon>
        <taxon>Agaricomycetidae</taxon>
        <taxon>Agaricales</taxon>
        <taxon>Agaricineae</taxon>
        <taxon>Strophariaceae</taxon>
        <taxon>Galerina</taxon>
    </lineage>
</organism>
<evidence type="ECO:0000256" key="9">
    <source>
        <dbReference type="PIRSR" id="PIRSR602401-1"/>
    </source>
</evidence>
<comment type="cofactor">
    <cofactor evidence="1 9">
        <name>heme</name>
        <dbReference type="ChEBI" id="CHEBI:30413"/>
    </cofactor>
</comment>
<evidence type="ECO:0000256" key="5">
    <source>
        <dbReference type="ARBA" id="ARBA00022723"/>
    </source>
</evidence>
<dbReference type="GO" id="GO:0005506">
    <property type="term" value="F:iron ion binding"/>
    <property type="evidence" value="ECO:0007669"/>
    <property type="project" value="InterPro"/>
</dbReference>
<dbReference type="GO" id="GO:0004497">
    <property type="term" value="F:monooxygenase activity"/>
    <property type="evidence" value="ECO:0007669"/>
    <property type="project" value="UniProtKB-KW"/>
</dbReference>
<dbReference type="InterPro" id="IPR001128">
    <property type="entry name" value="Cyt_P450"/>
</dbReference>
<evidence type="ECO:0000256" key="2">
    <source>
        <dbReference type="ARBA" id="ARBA00005179"/>
    </source>
</evidence>
<dbReference type="InterPro" id="IPR002401">
    <property type="entry name" value="Cyt_P450_E_grp-I"/>
</dbReference>
<dbReference type="Pfam" id="PF00067">
    <property type="entry name" value="p450"/>
    <property type="match status" value="1"/>
</dbReference>
<gene>
    <name evidence="11" type="ORF">GALMADRAFT_1146457</name>
</gene>
<keyword evidence="4 9" id="KW-0349">Heme</keyword>
<feature type="binding site" description="axial binding residue" evidence="9">
    <location>
        <position position="443"/>
    </location>
    <ligand>
        <name>heme</name>
        <dbReference type="ChEBI" id="CHEBI:30413"/>
    </ligand>
    <ligandPart>
        <name>Fe</name>
        <dbReference type="ChEBI" id="CHEBI:18248"/>
    </ligandPart>
</feature>
<dbReference type="InterPro" id="IPR017972">
    <property type="entry name" value="Cyt_P450_CS"/>
</dbReference>
<reference evidence="12" key="1">
    <citation type="journal article" date="2014" name="Proc. Natl. Acad. Sci. U.S.A.">
        <title>Extensive sampling of basidiomycete genomes demonstrates inadequacy of the white-rot/brown-rot paradigm for wood decay fungi.</title>
        <authorList>
            <person name="Riley R."/>
            <person name="Salamov A.A."/>
            <person name="Brown D.W."/>
            <person name="Nagy L.G."/>
            <person name="Floudas D."/>
            <person name="Held B.W."/>
            <person name="Levasseur A."/>
            <person name="Lombard V."/>
            <person name="Morin E."/>
            <person name="Otillar R."/>
            <person name="Lindquist E.A."/>
            <person name="Sun H."/>
            <person name="LaButti K.M."/>
            <person name="Schmutz J."/>
            <person name="Jabbour D."/>
            <person name="Luo H."/>
            <person name="Baker S.E."/>
            <person name="Pisabarro A.G."/>
            <person name="Walton J.D."/>
            <person name="Blanchette R.A."/>
            <person name="Henrissat B."/>
            <person name="Martin F."/>
            <person name="Cullen D."/>
            <person name="Hibbett D.S."/>
            <person name="Grigoriev I.V."/>
        </authorList>
    </citation>
    <scope>NUCLEOTIDE SEQUENCE [LARGE SCALE GENOMIC DNA]</scope>
    <source>
        <strain evidence="12">CBS 339.88</strain>
    </source>
</reference>
<dbReference type="EMBL" id="KL142422">
    <property type="protein sequence ID" value="KDR66580.1"/>
    <property type="molecule type" value="Genomic_DNA"/>
</dbReference>
<evidence type="ECO:0000313" key="12">
    <source>
        <dbReference type="Proteomes" id="UP000027222"/>
    </source>
</evidence>
<evidence type="ECO:0000256" key="8">
    <source>
        <dbReference type="ARBA" id="ARBA00023033"/>
    </source>
</evidence>
<evidence type="ECO:0000256" key="10">
    <source>
        <dbReference type="RuleBase" id="RU000461"/>
    </source>
</evidence>
<evidence type="ECO:0008006" key="13">
    <source>
        <dbReference type="Google" id="ProtNLM"/>
    </source>
</evidence>
<dbReference type="SUPFAM" id="SSF48264">
    <property type="entry name" value="Cytochrome P450"/>
    <property type="match status" value="1"/>
</dbReference>
<evidence type="ECO:0000313" key="11">
    <source>
        <dbReference type="EMBL" id="KDR66580.1"/>
    </source>
</evidence>
<evidence type="ECO:0000256" key="1">
    <source>
        <dbReference type="ARBA" id="ARBA00001971"/>
    </source>
</evidence>
<dbReference type="InterPro" id="IPR050364">
    <property type="entry name" value="Cytochrome_P450_fung"/>
</dbReference>
<dbReference type="HOGENOM" id="CLU_001570_2_3_1"/>
<dbReference type="STRING" id="685588.A0A067S6V3"/>
<dbReference type="PANTHER" id="PTHR46300">
    <property type="entry name" value="P450, PUTATIVE (EUROFUNG)-RELATED-RELATED"/>
    <property type="match status" value="1"/>
</dbReference>
<keyword evidence="7 9" id="KW-0408">Iron</keyword>
<evidence type="ECO:0000256" key="4">
    <source>
        <dbReference type="ARBA" id="ARBA00022617"/>
    </source>
</evidence>
<dbReference type="AlphaFoldDB" id="A0A067S6V3"/>
<sequence>MIPLPTGVDLLVVLASLTAAAFLYVKTSKRSVLALPPGPKGLPVIGNLLDLPNGFEWETYARWGKEYNSGVIYLSVAGNDFIVLNSFNAAIDLLEKKSSIYSSRPRFTMVAELMGYTWFMPGMPYGEPWRERRRAFAKYFQGGNPAVYQTQQLEFVRKMLPRLLDDPANFLRITQHAIGGMALSLAYGLPIQSSNDPHVSLAQQAVASVGEAAIPGAFLVDILPVLRHVPEWVPGAGFQKKARKWKKLQEDFLEVPYDEAVKQMAVGGTRPSFMSTFLQDIDQSKDVKHQQDVIKDTAAVIFAAGADTTVASIHTFFAAMLSYPDVQKKAQRELDGVLRGRLPEFDDEADLPYISAIVKEVLRWRPVHPIGVPHFSSEDDVYGGYHIPKGAMVIANAWAMLFDEDEYPDPSTFKPERFLKNGQLNPAIRDPALMAFGFGRRMCPGVQVAISALWLTVATTLATFDISNAVGDVGVPDLKYRSALICHPLPFKCTLKPRSKDAEVLIRSAGDSY</sequence>
<name>A0A067S6V3_GALM3</name>
<protein>
    <recommendedName>
        <fullName evidence="13">Cytochrome P450</fullName>
    </recommendedName>
</protein>
<dbReference type="PROSITE" id="PS00086">
    <property type="entry name" value="CYTOCHROME_P450"/>
    <property type="match status" value="1"/>
</dbReference>
<comment type="pathway">
    <text evidence="2">Secondary metabolite biosynthesis.</text>
</comment>
<dbReference type="InterPro" id="IPR036396">
    <property type="entry name" value="Cyt_P450_sf"/>
</dbReference>
<dbReference type="PANTHER" id="PTHR46300:SF7">
    <property type="entry name" value="P450, PUTATIVE (EUROFUNG)-RELATED"/>
    <property type="match status" value="1"/>
</dbReference>
<dbReference type="CDD" id="cd11065">
    <property type="entry name" value="CYP64-like"/>
    <property type="match status" value="1"/>
</dbReference>
<dbReference type="Proteomes" id="UP000027222">
    <property type="component" value="Unassembled WGS sequence"/>
</dbReference>
<evidence type="ECO:0000256" key="7">
    <source>
        <dbReference type="ARBA" id="ARBA00023004"/>
    </source>
</evidence>
<keyword evidence="8 10" id="KW-0503">Monooxygenase</keyword>
<dbReference type="Gene3D" id="1.10.630.10">
    <property type="entry name" value="Cytochrome P450"/>
    <property type="match status" value="1"/>
</dbReference>
<dbReference type="PRINTS" id="PR00463">
    <property type="entry name" value="EP450I"/>
</dbReference>
<proteinExistence type="inferred from homology"/>
<keyword evidence="5 9" id="KW-0479">Metal-binding</keyword>
<dbReference type="OrthoDB" id="2789670at2759"/>
<accession>A0A067S6V3</accession>
<keyword evidence="6 10" id="KW-0560">Oxidoreductase</keyword>
<dbReference type="PRINTS" id="PR00385">
    <property type="entry name" value="P450"/>
</dbReference>
<keyword evidence="12" id="KW-1185">Reference proteome</keyword>
<evidence type="ECO:0000256" key="3">
    <source>
        <dbReference type="ARBA" id="ARBA00010617"/>
    </source>
</evidence>
<comment type="similarity">
    <text evidence="3 10">Belongs to the cytochrome P450 family.</text>
</comment>